<dbReference type="EMBL" id="JANRMS010000043">
    <property type="protein sequence ID" value="KAJ3548616.1"/>
    <property type="molecule type" value="Genomic_DNA"/>
</dbReference>
<protein>
    <submittedName>
        <fullName evidence="1">Uncharacterized protein</fullName>
    </submittedName>
</protein>
<sequence length="736" mass="83836">MACHVCDTIIDVYSADFEEYDEEVLGQVSTVLSSTCPHAESLQRAGTFDQPITNFPDELLVVRKDERQTGIRLGLAHLTPDDQIIFDNVSITSVDLTAQDNQPDHSGQAILPDRNWIDLDVVRGWMATCKNHHQAQCHEPPWLKGVSAAEPEWFIDVIQDCIVAPPKIGVDYVALSYTWGLGRNLKNTKGTLQELQQPGALKLPHFAAQIPETIRNTIDLVKALGERYLWIDALCIIQDDPASLSRNLNQMQLIYANSVFCIMAAAGCGAEFGLRGIGGLSPARNLEVNIYDLAGRESLLEVVRAFSPEAGTKYSYSQRGWTFQEWLFSRRRLVFNDGPLVWQCQCARWKETSKVNPEADSRWARMSRSKDSALDPSPSIWDFMPMASTFNTKALTMQEDAPRAFTGIQAMLHRVHPGGILYGLSEFFFEIAVAWSSLYSDVERRRASDATKSLEDGLPSWSWLGWHGDVNFPYDAEFQLMQPWHYHEQKVGFREPVTEWFTMAFPNQTIRRRVRSEWYHYKNSHQVSTIGLPSGWVRQQYERQEYPHDFNPPGQEPNDVFSHELNPQQKFKYPVPVLNWSDTPILNDQTQYLYSETSCAQLTIASSTMVVGVADYERRIRIEDDNKDAILSLTLDNSKEAKDFLDKNKAPKSLELIAFAKGWSTWLGDDLVKRDESDDEHGAGKLRVPGMDPRDCYFVLWVERRGCVAYRRACGEVLASWWEENREKEAGQIILG</sequence>
<comment type="caution">
    <text evidence="1">The sequence shown here is derived from an EMBL/GenBank/DDBJ whole genome shotgun (WGS) entry which is preliminary data.</text>
</comment>
<gene>
    <name evidence="1" type="ORF">NM208_g927</name>
</gene>
<name>A0ACC1SY00_9HYPO</name>
<evidence type="ECO:0000313" key="2">
    <source>
        <dbReference type="Proteomes" id="UP001148629"/>
    </source>
</evidence>
<accession>A0ACC1SY00</accession>
<organism evidence="1 2">
    <name type="scientific">Fusarium decemcellulare</name>
    <dbReference type="NCBI Taxonomy" id="57161"/>
    <lineage>
        <taxon>Eukaryota</taxon>
        <taxon>Fungi</taxon>
        <taxon>Dikarya</taxon>
        <taxon>Ascomycota</taxon>
        <taxon>Pezizomycotina</taxon>
        <taxon>Sordariomycetes</taxon>
        <taxon>Hypocreomycetidae</taxon>
        <taxon>Hypocreales</taxon>
        <taxon>Nectriaceae</taxon>
        <taxon>Fusarium</taxon>
        <taxon>Fusarium decemcellulare species complex</taxon>
    </lineage>
</organism>
<proteinExistence type="predicted"/>
<keyword evidence="2" id="KW-1185">Reference proteome</keyword>
<evidence type="ECO:0000313" key="1">
    <source>
        <dbReference type="EMBL" id="KAJ3548616.1"/>
    </source>
</evidence>
<reference evidence="1" key="1">
    <citation type="submission" date="2022-08" db="EMBL/GenBank/DDBJ databases">
        <title>Genome Sequence of Fusarium decemcellulare.</title>
        <authorList>
            <person name="Buettner E."/>
        </authorList>
    </citation>
    <scope>NUCLEOTIDE SEQUENCE</scope>
    <source>
        <strain evidence="1">Babe19</strain>
    </source>
</reference>
<dbReference type="Proteomes" id="UP001148629">
    <property type="component" value="Unassembled WGS sequence"/>
</dbReference>